<name>A0ABS9XVE8_9ACTN</name>
<protein>
    <submittedName>
        <fullName evidence="1">Uncharacterized protein</fullName>
    </submittedName>
</protein>
<reference evidence="1" key="1">
    <citation type="submission" date="2022-03" db="EMBL/GenBank/DDBJ databases">
        <title>Streptomyces 7R015 and 7R016 isolated from Barleria lupulina in Thailand.</title>
        <authorList>
            <person name="Kanchanasin P."/>
            <person name="Phongsopitanun W."/>
            <person name="Tanasupawat S."/>
        </authorList>
    </citation>
    <scope>NUCLEOTIDE SEQUENCE</scope>
    <source>
        <strain evidence="1">7R016</strain>
    </source>
</reference>
<evidence type="ECO:0000313" key="2">
    <source>
        <dbReference type="Proteomes" id="UP001165270"/>
    </source>
</evidence>
<sequence>MRRVVRGFWGLRPEPVQRLTERWHLTLDRLAGLLPAAGDGTGRPWTWRVVAASGPGEDLTADEPSLLSALRSAQSAEDWSDRTGTGLRLVRQTDAGWKIEVSGLAGGAPESLLQSMVITVVSPGAEVPPDAELLAAVAELWDPDFGDVTDDDVMDALEDDAEWTVGDPSVGWLAYLSPGRAALLPDDFTGVRKEMQGGGLLLDIAAPDDPEAVVASYVRLREAGALQPLPRPLDRATL</sequence>
<dbReference type="RefSeq" id="WP_242713463.1">
    <property type="nucleotide sequence ID" value="NZ_JALDAX010000028.1"/>
</dbReference>
<comment type="caution">
    <text evidence="1">The sequence shown here is derived from an EMBL/GenBank/DDBJ whole genome shotgun (WGS) entry which is preliminary data.</text>
</comment>
<gene>
    <name evidence="1" type="ORF">MQN93_40805</name>
</gene>
<keyword evidence="2" id="KW-1185">Reference proteome</keyword>
<evidence type="ECO:0000313" key="1">
    <source>
        <dbReference type="EMBL" id="MCI3246049.1"/>
    </source>
</evidence>
<dbReference type="Proteomes" id="UP001165270">
    <property type="component" value="Unassembled WGS sequence"/>
</dbReference>
<accession>A0ABS9XVE8</accession>
<organism evidence="1 2">
    <name type="scientific">Streptomyces spinosisporus</name>
    <dbReference type="NCBI Taxonomy" id="2927582"/>
    <lineage>
        <taxon>Bacteria</taxon>
        <taxon>Bacillati</taxon>
        <taxon>Actinomycetota</taxon>
        <taxon>Actinomycetes</taxon>
        <taxon>Kitasatosporales</taxon>
        <taxon>Streptomycetaceae</taxon>
        <taxon>Streptomyces</taxon>
    </lineage>
</organism>
<proteinExistence type="predicted"/>
<dbReference type="EMBL" id="JALDAX010000028">
    <property type="protein sequence ID" value="MCI3246049.1"/>
    <property type="molecule type" value="Genomic_DNA"/>
</dbReference>